<protein>
    <submittedName>
        <fullName evidence="2">DJ-1/PfpI family protein</fullName>
    </submittedName>
</protein>
<evidence type="ECO:0000313" key="3">
    <source>
        <dbReference type="Proteomes" id="UP001500713"/>
    </source>
</evidence>
<dbReference type="CDD" id="cd03139">
    <property type="entry name" value="GATase1_PfpI_2"/>
    <property type="match status" value="1"/>
</dbReference>
<dbReference type="InterPro" id="IPR002818">
    <property type="entry name" value="DJ-1/PfpI"/>
</dbReference>
<dbReference type="SUPFAM" id="SSF52317">
    <property type="entry name" value="Class I glutamine amidotransferase-like"/>
    <property type="match status" value="1"/>
</dbReference>
<proteinExistence type="predicted"/>
<dbReference type="PANTHER" id="PTHR43130:SF2">
    <property type="entry name" value="DJ-1_PFPI DOMAIN-CONTAINING PROTEIN"/>
    <property type="match status" value="1"/>
</dbReference>
<sequence>MKIQMFIYPGMTLLDLVGPLQVWSIWPGADVQLIAQSMDPVPTDSAMSVNPTHVLDDAWSDPDILFVPGGTEGTFALLGDEDILSFLEQQGKAANWITSVCTGSIVLAAAGLLSGYKATSHWIARDMLPAFGAEVAEGRWVIDRNRASGGGVTAGIDFGLALMAHISGDEKLAQQVQLALEYSPNPPFSCGTPAQAAPDIVQSVTTLFNAEGAEQRAELLASSVSRYQSRFGS</sequence>
<dbReference type="PANTHER" id="PTHR43130">
    <property type="entry name" value="ARAC-FAMILY TRANSCRIPTIONAL REGULATOR"/>
    <property type="match status" value="1"/>
</dbReference>
<reference evidence="2 3" key="1">
    <citation type="journal article" date="2019" name="Int. J. Syst. Evol. Microbiol.">
        <title>The Global Catalogue of Microorganisms (GCM) 10K type strain sequencing project: providing services to taxonomists for standard genome sequencing and annotation.</title>
        <authorList>
            <consortium name="The Broad Institute Genomics Platform"/>
            <consortium name="The Broad Institute Genome Sequencing Center for Infectious Disease"/>
            <person name="Wu L."/>
            <person name="Ma J."/>
        </authorList>
    </citation>
    <scope>NUCLEOTIDE SEQUENCE [LARGE SCALE GENOMIC DNA]</scope>
    <source>
        <strain evidence="2 3">JCM 14162</strain>
    </source>
</reference>
<evidence type="ECO:0000313" key="2">
    <source>
        <dbReference type="EMBL" id="GAA0479203.1"/>
    </source>
</evidence>
<dbReference type="Pfam" id="PF01965">
    <property type="entry name" value="DJ-1_PfpI"/>
    <property type="match status" value="1"/>
</dbReference>
<name>A0ABN1AL32_9SPHN</name>
<dbReference type="InterPro" id="IPR029062">
    <property type="entry name" value="Class_I_gatase-like"/>
</dbReference>
<evidence type="ECO:0000259" key="1">
    <source>
        <dbReference type="Pfam" id="PF01965"/>
    </source>
</evidence>
<organism evidence="2 3">
    <name type="scientific">Parasphingorhabdus litoris</name>
    <dbReference type="NCBI Taxonomy" id="394733"/>
    <lineage>
        <taxon>Bacteria</taxon>
        <taxon>Pseudomonadati</taxon>
        <taxon>Pseudomonadota</taxon>
        <taxon>Alphaproteobacteria</taxon>
        <taxon>Sphingomonadales</taxon>
        <taxon>Sphingomonadaceae</taxon>
        <taxon>Parasphingorhabdus</taxon>
    </lineage>
</organism>
<keyword evidence="3" id="KW-1185">Reference proteome</keyword>
<dbReference type="Gene3D" id="3.40.50.880">
    <property type="match status" value="1"/>
</dbReference>
<dbReference type="InterPro" id="IPR052158">
    <property type="entry name" value="INH-QAR"/>
</dbReference>
<gene>
    <name evidence="2" type="ORF">GCM10009096_21550</name>
</gene>
<feature type="domain" description="DJ-1/PfpI" evidence="1">
    <location>
        <begin position="1"/>
        <end position="164"/>
    </location>
</feature>
<dbReference type="Proteomes" id="UP001500713">
    <property type="component" value="Unassembled WGS sequence"/>
</dbReference>
<comment type="caution">
    <text evidence="2">The sequence shown here is derived from an EMBL/GenBank/DDBJ whole genome shotgun (WGS) entry which is preliminary data.</text>
</comment>
<accession>A0ABN1AL32</accession>
<dbReference type="EMBL" id="BAAAEM010000002">
    <property type="protein sequence ID" value="GAA0479203.1"/>
    <property type="molecule type" value="Genomic_DNA"/>
</dbReference>